<keyword evidence="6" id="KW-1185">Reference proteome</keyword>
<accession>A0ABD1FZ32</accession>
<dbReference type="Proteomes" id="UP001567538">
    <property type="component" value="Unassembled WGS sequence"/>
</dbReference>
<dbReference type="AlphaFoldDB" id="A0ABD1FZ32"/>
<feature type="region of interest" description="SAW" evidence="3">
    <location>
        <begin position="356"/>
        <end position="430"/>
    </location>
</feature>
<feature type="short sequence motif" description="VHIID" evidence="3">
    <location>
        <begin position="161"/>
        <end position="165"/>
    </location>
</feature>
<dbReference type="Pfam" id="PF03514">
    <property type="entry name" value="GRAS"/>
    <property type="match status" value="1"/>
</dbReference>
<name>A0ABD1FZ32_SALDI</name>
<comment type="similarity">
    <text evidence="3">Belongs to the GRAS family.</text>
</comment>
<dbReference type="EMBL" id="JBEAFC010000011">
    <property type="protein sequence ID" value="KAL1537097.1"/>
    <property type="molecule type" value="Genomic_DNA"/>
</dbReference>
<feature type="region of interest" description="Leucine repeat II (LRII)" evidence="3">
    <location>
        <begin position="212"/>
        <end position="244"/>
    </location>
</feature>
<evidence type="ECO:0000313" key="5">
    <source>
        <dbReference type="EMBL" id="KAL1537097.1"/>
    </source>
</evidence>
<evidence type="ECO:0000313" key="6">
    <source>
        <dbReference type="Proteomes" id="UP001567538"/>
    </source>
</evidence>
<gene>
    <name evidence="5" type="primary">SCL32</name>
    <name evidence="5" type="ORF">AAHA92_29652</name>
</gene>
<dbReference type="PANTHER" id="PTHR31636">
    <property type="entry name" value="OSJNBA0084A10.13 PROTEIN-RELATED"/>
    <property type="match status" value="1"/>
</dbReference>
<keyword evidence="2" id="KW-0804">Transcription</keyword>
<dbReference type="PROSITE" id="PS50985">
    <property type="entry name" value="GRAS"/>
    <property type="match status" value="1"/>
</dbReference>
<comment type="caution">
    <text evidence="3">Lacks conserved residue(s) required for the propagation of feature annotation.</text>
</comment>
<evidence type="ECO:0000256" key="2">
    <source>
        <dbReference type="ARBA" id="ARBA00023163"/>
    </source>
</evidence>
<feature type="region of interest" description="Disordered" evidence="4">
    <location>
        <begin position="1"/>
        <end position="33"/>
    </location>
</feature>
<sequence length="432" mass="47739">MASESFPPPPPPLPHQIQPFPNKSSRRWPGLPSPKLQGSFGDANCMEQLLVHCANAIETNDATLAQQILWVLNNIAPPDGDSGQRLTCGFLRALIARAARSGSCKLLADVAASNASHLSIPNHKFSIIELAGFVDLTPWHRFGFTAANAAVLEAVEGRSVVHIVDLSLTHCMQIPTLIDSFSTRLEGPPFLKLTVAGATEDFPPMLDLSYDELGSKLINFARSRNVAMEFRVIPSTSSDGFSSLIDHLRFVGAGEGGEALVVNCQMMLHYIPEETLGTSCARTMFLKAVRGLNPSMAVVVDEDADFTSGNLVTRLRSAYNYLWIPYDTVETFLPRESRQRQWYEADICWKIENVVAQEGPQRVERLEPKGTWVQRMRNAGFRGFGFSEEAVAEVKSMLDEHAAGWGMKREEQDLVLTWKGHNVVFATAWLPA</sequence>
<evidence type="ECO:0000256" key="3">
    <source>
        <dbReference type="PROSITE-ProRule" id="PRU01191"/>
    </source>
</evidence>
<organism evidence="5 6">
    <name type="scientific">Salvia divinorum</name>
    <name type="common">Maria pastora</name>
    <name type="synonym">Diviner's sage</name>
    <dbReference type="NCBI Taxonomy" id="28513"/>
    <lineage>
        <taxon>Eukaryota</taxon>
        <taxon>Viridiplantae</taxon>
        <taxon>Streptophyta</taxon>
        <taxon>Embryophyta</taxon>
        <taxon>Tracheophyta</taxon>
        <taxon>Spermatophyta</taxon>
        <taxon>Magnoliopsida</taxon>
        <taxon>eudicotyledons</taxon>
        <taxon>Gunneridae</taxon>
        <taxon>Pentapetalae</taxon>
        <taxon>asterids</taxon>
        <taxon>lamiids</taxon>
        <taxon>Lamiales</taxon>
        <taxon>Lamiaceae</taxon>
        <taxon>Nepetoideae</taxon>
        <taxon>Mentheae</taxon>
        <taxon>Salviinae</taxon>
        <taxon>Salvia</taxon>
        <taxon>Salvia subgen. Calosphace</taxon>
    </lineage>
</organism>
<protein>
    <submittedName>
        <fullName evidence="5">Scarecrow-like protein 32</fullName>
    </submittedName>
</protein>
<feature type="compositionally biased region" description="Pro residues" evidence="4">
    <location>
        <begin position="1"/>
        <end position="14"/>
    </location>
</feature>
<comment type="caution">
    <text evidence="5">The sequence shown here is derived from an EMBL/GenBank/DDBJ whole genome shotgun (WGS) entry which is preliminary data.</text>
</comment>
<keyword evidence="1" id="KW-0805">Transcription regulation</keyword>
<feature type="region of interest" description="VHIID" evidence="3">
    <location>
        <begin position="130"/>
        <end position="195"/>
    </location>
</feature>
<evidence type="ECO:0000256" key="4">
    <source>
        <dbReference type="SAM" id="MobiDB-lite"/>
    </source>
</evidence>
<dbReference type="InterPro" id="IPR005202">
    <property type="entry name" value="TF_GRAS"/>
</dbReference>
<reference evidence="5 6" key="1">
    <citation type="submission" date="2024-06" db="EMBL/GenBank/DDBJ databases">
        <title>A chromosome level genome sequence of Diviner's sage (Salvia divinorum).</title>
        <authorList>
            <person name="Ford S.A."/>
            <person name="Ro D.-K."/>
            <person name="Ness R.W."/>
            <person name="Phillips M.A."/>
        </authorList>
    </citation>
    <scope>NUCLEOTIDE SEQUENCE [LARGE SCALE GENOMIC DNA]</scope>
    <source>
        <strain evidence="5">SAF-2024a</strain>
        <tissue evidence="5">Leaf</tissue>
    </source>
</reference>
<evidence type="ECO:0000256" key="1">
    <source>
        <dbReference type="ARBA" id="ARBA00023015"/>
    </source>
</evidence>
<proteinExistence type="inferred from homology"/>